<dbReference type="Proteomes" id="UP000607653">
    <property type="component" value="Unassembled WGS sequence"/>
</dbReference>
<gene>
    <name evidence="6" type="ORF">HUJ06_022280</name>
</gene>
<evidence type="ECO:0000256" key="2">
    <source>
        <dbReference type="ARBA" id="ARBA00022692"/>
    </source>
</evidence>
<evidence type="ECO:0000313" key="7">
    <source>
        <dbReference type="Proteomes" id="UP000607653"/>
    </source>
</evidence>
<dbReference type="PANTHER" id="PTHR23423">
    <property type="entry name" value="ORGANIC SOLUTE TRANSPORTER-RELATED"/>
    <property type="match status" value="1"/>
</dbReference>
<keyword evidence="7" id="KW-1185">Reference proteome</keyword>
<protein>
    <submittedName>
        <fullName evidence="6">Uncharacterized protein</fullName>
    </submittedName>
</protein>
<comment type="caution">
    <text evidence="6">The sequence shown here is derived from an EMBL/GenBank/DDBJ whole genome shotgun (WGS) entry which is preliminary data.</text>
</comment>
<keyword evidence="4 5" id="KW-0472">Membrane</keyword>
<evidence type="ECO:0000256" key="4">
    <source>
        <dbReference type="ARBA" id="ARBA00023136"/>
    </source>
</evidence>
<evidence type="ECO:0000313" key="6">
    <source>
        <dbReference type="EMBL" id="DAD20817.1"/>
    </source>
</evidence>
<dbReference type="GO" id="GO:0016020">
    <property type="term" value="C:membrane"/>
    <property type="evidence" value="ECO:0007669"/>
    <property type="project" value="UniProtKB-SubCell"/>
</dbReference>
<dbReference type="Pfam" id="PF03619">
    <property type="entry name" value="Solute_trans_a"/>
    <property type="match status" value="1"/>
</dbReference>
<evidence type="ECO:0000256" key="1">
    <source>
        <dbReference type="ARBA" id="ARBA00004141"/>
    </source>
</evidence>
<name>A0A822XKK1_NELNU</name>
<evidence type="ECO:0000256" key="5">
    <source>
        <dbReference type="SAM" id="Phobius"/>
    </source>
</evidence>
<evidence type="ECO:0000256" key="3">
    <source>
        <dbReference type="ARBA" id="ARBA00022989"/>
    </source>
</evidence>
<sequence>MYGHMVCTGCNGFIFPLSIPPLLFFCKSSGLMFHLYLQMLVLACLQGVALEILAAMGIIKSNHFWLDVEQIEEALQNVLVCLEMIIFSVFQQYAYPVTPYSGDVASKLLSDKKNE</sequence>
<accession>A0A822XKK1</accession>
<dbReference type="AlphaFoldDB" id="A0A822XKK1"/>
<comment type="subcellular location">
    <subcellularLocation>
        <location evidence="1">Membrane</location>
        <topology evidence="1">Multi-pass membrane protein</topology>
    </subcellularLocation>
</comment>
<keyword evidence="2 5" id="KW-0812">Transmembrane</keyword>
<feature type="transmembrane region" description="Helical" evidence="5">
    <location>
        <begin position="35"/>
        <end position="59"/>
    </location>
</feature>
<dbReference type="EMBL" id="DUZY01000001">
    <property type="protein sequence ID" value="DAD20817.1"/>
    <property type="molecule type" value="Genomic_DNA"/>
</dbReference>
<organism evidence="6 7">
    <name type="scientific">Nelumbo nucifera</name>
    <name type="common">Sacred lotus</name>
    <dbReference type="NCBI Taxonomy" id="4432"/>
    <lineage>
        <taxon>Eukaryota</taxon>
        <taxon>Viridiplantae</taxon>
        <taxon>Streptophyta</taxon>
        <taxon>Embryophyta</taxon>
        <taxon>Tracheophyta</taxon>
        <taxon>Spermatophyta</taxon>
        <taxon>Magnoliopsida</taxon>
        <taxon>Proteales</taxon>
        <taxon>Nelumbonaceae</taxon>
        <taxon>Nelumbo</taxon>
    </lineage>
</organism>
<keyword evidence="3 5" id="KW-1133">Transmembrane helix</keyword>
<reference evidence="6 7" key="1">
    <citation type="journal article" date="2020" name="Mol. Biol. Evol.">
        <title>Distinct Expression and Methylation Patterns for Genes with Different Fates following a Single Whole-Genome Duplication in Flowering Plants.</title>
        <authorList>
            <person name="Shi T."/>
            <person name="Rahmani R.S."/>
            <person name="Gugger P.F."/>
            <person name="Wang M."/>
            <person name="Li H."/>
            <person name="Zhang Y."/>
            <person name="Li Z."/>
            <person name="Wang Q."/>
            <person name="Van de Peer Y."/>
            <person name="Marchal K."/>
            <person name="Chen J."/>
        </authorList>
    </citation>
    <scope>NUCLEOTIDE SEQUENCE [LARGE SCALE GENOMIC DNA]</scope>
    <source>
        <tissue evidence="6">Leaf</tissue>
    </source>
</reference>
<proteinExistence type="predicted"/>
<dbReference type="InterPro" id="IPR005178">
    <property type="entry name" value="Ostalpha/TMEM184C"/>
</dbReference>